<dbReference type="EMBL" id="OX459124">
    <property type="protein sequence ID" value="CAI9113105.1"/>
    <property type="molecule type" value="Genomic_DNA"/>
</dbReference>
<protein>
    <submittedName>
        <fullName evidence="4">OLC1v1013646C1</fullName>
    </submittedName>
</protein>
<evidence type="ECO:0000313" key="5">
    <source>
        <dbReference type="Proteomes" id="UP001161247"/>
    </source>
</evidence>
<dbReference type="Gene3D" id="2.60.200.20">
    <property type="match status" value="1"/>
</dbReference>
<gene>
    <name evidence="4" type="ORF">OLC1_LOCUS20170</name>
</gene>
<evidence type="ECO:0000256" key="2">
    <source>
        <dbReference type="SAM" id="MobiDB-lite"/>
    </source>
</evidence>
<dbReference type="CDD" id="cd22677">
    <property type="entry name" value="FHA_Kanadaptin"/>
    <property type="match status" value="1"/>
</dbReference>
<name>A0AAV1DZ06_OLDCO</name>
<dbReference type="PANTHER" id="PTHR23308">
    <property type="entry name" value="NUCLEAR INHIBITOR OF PROTEIN PHOSPHATASE-1"/>
    <property type="match status" value="1"/>
</dbReference>
<sequence>MGSPQPRNPNDIPVPYTIPPWNGLPCHPYSLEVVEDGAIIGDFELNKKGAYMFGRLDSCDFVLDHPTISRFHAVIQFSSNGGEAYLYDLGSTHGTFINKNQVKKRAYVELRVGDVVCFGKSSRLYFFQGPSELMPPEGFVLRPKLEGESMDEGISWGMQEDAIEEDECDVDGMITWKTYEGKLTEKQEKTREKVVKRIENIAHLNIEIKAIRAKGGLTHGQQMQIARNEQRISQITEELENLEETLNESIRESFIARNGKSTKRGRKDELDYTAESLLEKKEGILKEMENKRKLLEQDDGETAQPNNEVGGELGDELDAYMSRVSSQLALENEAKLQKELASLQSELDKVLYLLNIADPTGEAARRRDSAARSSIGKVGSEPSLKSVGSETVPHDATDDAKDLKNKEGKLEVQDTTENVPIKSTS</sequence>
<dbReference type="Proteomes" id="UP001161247">
    <property type="component" value="Chromosome 7"/>
</dbReference>
<feature type="compositionally biased region" description="Basic and acidic residues" evidence="2">
    <location>
        <begin position="392"/>
        <end position="412"/>
    </location>
</feature>
<feature type="domain" description="FHA" evidence="3">
    <location>
        <begin position="50"/>
        <end position="102"/>
    </location>
</feature>
<dbReference type="AlphaFoldDB" id="A0AAV1DZ06"/>
<evidence type="ECO:0000259" key="3">
    <source>
        <dbReference type="SMART" id="SM00240"/>
    </source>
</evidence>
<accession>A0AAV1DZ06</accession>
<feature type="coiled-coil region" evidence="1">
    <location>
        <begin position="225"/>
        <end position="298"/>
    </location>
</feature>
<feature type="region of interest" description="Disordered" evidence="2">
    <location>
        <begin position="361"/>
        <end position="425"/>
    </location>
</feature>
<dbReference type="FunFam" id="2.60.200.20:FF:000053">
    <property type="entry name" value="Os06g0275900 protein"/>
    <property type="match status" value="1"/>
</dbReference>
<keyword evidence="1" id="KW-0175">Coiled coil</keyword>
<dbReference type="InterPro" id="IPR008984">
    <property type="entry name" value="SMAD_FHA_dom_sf"/>
</dbReference>
<feature type="compositionally biased region" description="Polar residues" evidence="2">
    <location>
        <begin position="413"/>
        <end position="425"/>
    </location>
</feature>
<dbReference type="InterPro" id="IPR000253">
    <property type="entry name" value="FHA_dom"/>
</dbReference>
<dbReference type="SUPFAM" id="SSF49879">
    <property type="entry name" value="SMAD/FHA domain"/>
    <property type="match status" value="1"/>
</dbReference>
<dbReference type="Pfam" id="PF00498">
    <property type="entry name" value="FHA"/>
    <property type="match status" value="1"/>
</dbReference>
<evidence type="ECO:0000256" key="1">
    <source>
        <dbReference type="SAM" id="Coils"/>
    </source>
</evidence>
<dbReference type="SMART" id="SM00240">
    <property type="entry name" value="FHA"/>
    <property type="match status" value="1"/>
</dbReference>
<dbReference type="InterPro" id="IPR050923">
    <property type="entry name" value="Cell_Proc_Reg/RNA_Proc"/>
</dbReference>
<keyword evidence="5" id="KW-1185">Reference proteome</keyword>
<organism evidence="4 5">
    <name type="scientific">Oldenlandia corymbosa var. corymbosa</name>
    <dbReference type="NCBI Taxonomy" id="529605"/>
    <lineage>
        <taxon>Eukaryota</taxon>
        <taxon>Viridiplantae</taxon>
        <taxon>Streptophyta</taxon>
        <taxon>Embryophyta</taxon>
        <taxon>Tracheophyta</taxon>
        <taxon>Spermatophyta</taxon>
        <taxon>Magnoliopsida</taxon>
        <taxon>eudicotyledons</taxon>
        <taxon>Gunneridae</taxon>
        <taxon>Pentapetalae</taxon>
        <taxon>asterids</taxon>
        <taxon>lamiids</taxon>
        <taxon>Gentianales</taxon>
        <taxon>Rubiaceae</taxon>
        <taxon>Rubioideae</taxon>
        <taxon>Spermacoceae</taxon>
        <taxon>Hedyotis-Oldenlandia complex</taxon>
        <taxon>Oldenlandia</taxon>
    </lineage>
</organism>
<evidence type="ECO:0000313" key="4">
    <source>
        <dbReference type="EMBL" id="CAI9113105.1"/>
    </source>
</evidence>
<proteinExistence type="predicted"/>
<reference evidence="4" key="1">
    <citation type="submission" date="2023-03" db="EMBL/GenBank/DDBJ databases">
        <authorList>
            <person name="Julca I."/>
        </authorList>
    </citation>
    <scope>NUCLEOTIDE SEQUENCE</scope>
</reference>